<evidence type="ECO:0000313" key="3">
    <source>
        <dbReference type="Proteomes" id="UP001303046"/>
    </source>
</evidence>
<comment type="caution">
    <text evidence="2">The sequence shown here is derived from an EMBL/GenBank/DDBJ whole genome shotgun (WGS) entry which is preliminary data.</text>
</comment>
<accession>A0ABR1ETE5</accession>
<evidence type="ECO:0000256" key="1">
    <source>
        <dbReference type="SAM" id="MobiDB-lite"/>
    </source>
</evidence>
<protein>
    <submittedName>
        <fullName evidence="2">Uncharacterized protein</fullName>
    </submittedName>
</protein>
<organism evidence="2 3">
    <name type="scientific">Necator americanus</name>
    <name type="common">Human hookworm</name>
    <dbReference type="NCBI Taxonomy" id="51031"/>
    <lineage>
        <taxon>Eukaryota</taxon>
        <taxon>Metazoa</taxon>
        <taxon>Ecdysozoa</taxon>
        <taxon>Nematoda</taxon>
        <taxon>Chromadorea</taxon>
        <taxon>Rhabditida</taxon>
        <taxon>Rhabditina</taxon>
        <taxon>Rhabditomorpha</taxon>
        <taxon>Strongyloidea</taxon>
        <taxon>Ancylostomatidae</taxon>
        <taxon>Bunostominae</taxon>
        <taxon>Necator</taxon>
    </lineage>
</organism>
<proteinExistence type="predicted"/>
<reference evidence="2 3" key="1">
    <citation type="submission" date="2023-08" db="EMBL/GenBank/DDBJ databases">
        <title>A Necator americanus chromosomal reference genome.</title>
        <authorList>
            <person name="Ilik V."/>
            <person name="Petrzelkova K.J."/>
            <person name="Pardy F."/>
            <person name="Fuh T."/>
            <person name="Niatou-Singa F.S."/>
            <person name="Gouil Q."/>
            <person name="Baker L."/>
            <person name="Ritchie M.E."/>
            <person name="Jex A.R."/>
            <person name="Gazzola D."/>
            <person name="Li H."/>
            <person name="Toshio Fujiwara R."/>
            <person name="Zhan B."/>
            <person name="Aroian R.V."/>
            <person name="Pafco B."/>
            <person name="Schwarz E.M."/>
        </authorList>
    </citation>
    <scope>NUCLEOTIDE SEQUENCE [LARGE SCALE GENOMIC DNA]</scope>
    <source>
        <strain evidence="2 3">Aroian</strain>
        <tissue evidence="2">Whole animal</tissue>
    </source>
</reference>
<dbReference type="EMBL" id="JAVFWL010000006">
    <property type="protein sequence ID" value="KAK6765690.1"/>
    <property type="molecule type" value="Genomic_DNA"/>
</dbReference>
<sequence>MSATVTSIVASKRHESRVLLWCIRVHAPNCTVEAAVETERATIILLRCYCEKKMSSDALLNNVGGLYGNEVSSRRILGIDSAVTCVNSTVKQPRNDEKVLNENKELPQLSQSSSVMELNLKQEIGSATLTQETRETATQTFEDLKKSLTVPHLADSCREGRSTQTDSYPIVVGPPRRRKSDVPVGMDEIEERQALYQVIEEALEETIDRYSRLRTNQIIANSARKQGQIWRDAKEFIANQLVPHSIQLANKSRSRKKTAVEIVASIKCYP</sequence>
<keyword evidence="3" id="KW-1185">Reference proteome</keyword>
<dbReference type="Proteomes" id="UP001303046">
    <property type="component" value="Unassembled WGS sequence"/>
</dbReference>
<gene>
    <name evidence="2" type="primary">Necator_chrX.g25707</name>
    <name evidence="2" type="ORF">RB195_025541</name>
</gene>
<name>A0ABR1ETE5_NECAM</name>
<evidence type="ECO:0000313" key="2">
    <source>
        <dbReference type="EMBL" id="KAK6765690.1"/>
    </source>
</evidence>
<feature type="region of interest" description="Disordered" evidence="1">
    <location>
        <begin position="157"/>
        <end position="181"/>
    </location>
</feature>